<dbReference type="AlphaFoldDB" id="A0A0D0B9L8"/>
<dbReference type="Proteomes" id="UP000054485">
    <property type="component" value="Unassembled WGS sequence"/>
</dbReference>
<keyword evidence="3" id="KW-1185">Reference proteome</keyword>
<protein>
    <submittedName>
        <fullName evidence="2">Uncharacterized protein</fullName>
    </submittedName>
</protein>
<evidence type="ECO:0000313" key="3">
    <source>
        <dbReference type="Proteomes" id="UP000054485"/>
    </source>
</evidence>
<name>A0A0D0B9L8_9AGAM</name>
<evidence type="ECO:0000256" key="1">
    <source>
        <dbReference type="SAM" id="Phobius"/>
    </source>
</evidence>
<evidence type="ECO:0000313" key="2">
    <source>
        <dbReference type="EMBL" id="KIK40378.1"/>
    </source>
</evidence>
<reference evidence="3" key="2">
    <citation type="submission" date="2015-01" db="EMBL/GenBank/DDBJ databases">
        <title>Evolutionary Origins and Diversification of the Mycorrhizal Mutualists.</title>
        <authorList>
            <consortium name="DOE Joint Genome Institute"/>
            <consortium name="Mycorrhizal Genomics Consortium"/>
            <person name="Kohler A."/>
            <person name="Kuo A."/>
            <person name="Nagy L.G."/>
            <person name="Floudas D."/>
            <person name="Copeland A."/>
            <person name="Barry K.W."/>
            <person name="Cichocki N."/>
            <person name="Veneault-Fourrey C."/>
            <person name="LaButti K."/>
            <person name="Lindquist E.A."/>
            <person name="Lipzen A."/>
            <person name="Lundell T."/>
            <person name="Morin E."/>
            <person name="Murat C."/>
            <person name="Riley R."/>
            <person name="Ohm R."/>
            <person name="Sun H."/>
            <person name="Tunlid A."/>
            <person name="Henrissat B."/>
            <person name="Grigoriev I.V."/>
            <person name="Hibbett D.S."/>
            <person name="Martin F."/>
        </authorList>
    </citation>
    <scope>NUCLEOTIDE SEQUENCE [LARGE SCALE GENOMIC DNA]</scope>
    <source>
        <strain evidence="3">UH-Slu-Lm8-n1</strain>
    </source>
</reference>
<keyword evidence="1" id="KW-0812">Transmembrane</keyword>
<dbReference type="EMBL" id="KN835305">
    <property type="protein sequence ID" value="KIK40378.1"/>
    <property type="molecule type" value="Genomic_DNA"/>
</dbReference>
<feature type="transmembrane region" description="Helical" evidence="1">
    <location>
        <begin position="12"/>
        <end position="33"/>
    </location>
</feature>
<keyword evidence="1" id="KW-1133">Transmembrane helix</keyword>
<dbReference type="InParanoid" id="A0A0D0B9L8"/>
<dbReference type="HOGENOM" id="CLU_2016731_0_0_1"/>
<reference evidence="2 3" key="1">
    <citation type="submission" date="2014-04" db="EMBL/GenBank/DDBJ databases">
        <authorList>
            <consortium name="DOE Joint Genome Institute"/>
            <person name="Kuo A."/>
            <person name="Ruytinx J."/>
            <person name="Rineau F."/>
            <person name="Colpaert J."/>
            <person name="Kohler A."/>
            <person name="Nagy L.G."/>
            <person name="Floudas D."/>
            <person name="Copeland A."/>
            <person name="Barry K.W."/>
            <person name="Cichocki N."/>
            <person name="Veneault-Fourrey C."/>
            <person name="LaButti K."/>
            <person name="Lindquist E.A."/>
            <person name="Lipzen A."/>
            <person name="Lundell T."/>
            <person name="Morin E."/>
            <person name="Murat C."/>
            <person name="Sun H."/>
            <person name="Tunlid A."/>
            <person name="Henrissat B."/>
            <person name="Grigoriev I.V."/>
            <person name="Hibbett D.S."/>
            <person name="Martin F."/>
            <person name="Nordberg H.P."/>
            <person name="Cantor M.N."/>
            <person name="Hua S.X."/>
        </authorList>
    </citation>
    <scope>NUCLEOTIDE SEQUENCE [LARGE SCALE GENOMIC DNA]</scope>
    <source>
        <strain evidence="2 3">UH-Slu-Lm8-n1</strain>
    </source>
</reference>
<keyword evidence="1" id="KW-0472">Membrane</keyword>
<gene>
    <name evidence="2" type="ORF">CY34DRAFT_807316</name>
</gene>
<proteinExistence type="predicted"/>
<sequence length="123" mass="14054">MQHSSFDFHHGYVLYIHPGTLLLLITSSDSAMASAAMTSRRCKSLTATFALQQSLRRHWTGHCMTKISKKYTINQYICGCVSCEGRQYDQLNAEQQVFDLIYKAIYNSRSTTYFIEGRPGRSI</sequence>
<accession>A0A0D0B9L8</accession>
<organism evidence="2 3">
    <name type="scientific">Suillus luteus UH-Slu-Lm8-n1</name>
    <dbReference type="NCBI Taxonomy" id="930992"/>
    <lineage>
        <taxon>Eukaryota</taxon>
        <taxon>Fungi</taxon>
        <taxon>Dikarya</taxon>
        <taxon>Basidiomycota</taxon>
        <taxon>Agaricomycotina</taxon>
        <taxon>Agaricomycetes</taxon>
        <taxon>Agaricomycetidae</taxon>
        <taxon>Boletales</taxon>
        <taxon>Suillineae</taxon>
        <taxon>Suillaceae</taxon>
        <taxon>Suillus</taxon>
    </lineage>
</organism>